<protein>
    <recommendedName>
        <fullName evidence="1">NmrA-like domain-containing protein</fullName>
    </recommendedName>
</protein>
<dbReference type="SUPFAM" id="SSF51735">
    <property type="entry name" value="NAD(P)-binding Rossmann-fold domains"/>
    <property type="match status" value="1"/>
</dbReference>
<accession>A0A7S2SQP5</accession>
<evidence type="ECO:0000313" key="2">
    <source>
        <dbReference type="EMBL" id="CAD9707054.1"/>
    </source>
</evidence>
<feature type="domain" description="NmrA-like" evidence="1">
    <location>
        <begin position="94"/>
        <end position="281"/>
    </location>
</feature>
<dbReference type="Gene3D" id="3.40.50.720">
    <property type="entry name" value="NAD(P)-binding Rossmann-like Domain"/>
    <property type="match status" value="1"/>
</dbReference>
<dbReference type="InterPro" id="IPR008030">
    <property type="entry name" value="NmrA-like"/>
</dbReference>
<organism evidence="2">
    <name type="scientific">Rhizochromulina marina</name>
    <dbReference type="NCBI Taxonomy" id="1034831"/>
    <lineage>
        <taxon>Eukaryota</taxon>
        <taxon>Sar</taxon>
        <taxon>Stramenopiles</taxon>
        <taxon>Ochrophyta</taxon>
        <taxon>Dictyochophyceae</taxon>
        <taxon>Rhizochromulinales</taxon>
        <taxon>Rhizochromulina</taxon>
    </lineage>
</organism>
<reference evidence="2" key="1">
    <citation type="submission" date="2021-01" db="EMBL/GenBank/DDBJ databases">
        <authorList>
            <person name="Corre E."/>
            <person name="Pelletier E."/>
            <person name="Niang G."/>
            <person name="Scheremetjew M."/>
            <person name="Finn R."/>
            <person name="Kale V."/>
            <person name="Holt S."/>
            <person name="Cochrane G."/>
            <person name="Meng A."/>
            <person name="Brown T."/>
            <person name="Cohen L."/>
        </authorList>
    </citation>
    <scope>NUCLEOTIDE SEQUENCE</scope>
    <source>
        <strain evidence="2">CCMP1243</strain>
    </source>
</reference>
<dbReference type="Gene3D" id="3.90.25.10">
    <property type="entry name" value="UDP-galactose 4-epimerase, domain 1"/>
    <property type="match status" value="1"/>
</dbReference>
<sequence>MWLLSGRRVVGSPMEGCVWRLLAGFGARRCLGSVAAAAEWEPRVSIMTASSETGKACAFELLARSHPSPLIRGCFRSEIKAIQVTAAVRGMDAVVGMDAFRPSSLTSCLEGVDVAVVVTPFDATRGFERDSELSENMIHAAVTAGVRRIIYVGSWTVKEPQRLHGIAQRFYSTENYLKHELPDDVEWTVLRGGYFMNNFLHLFKDSIRADGVIRFPKIMVPAVDTRDIGRCAAALALEPTDVHHGKVYHMSGPVVLSMQDIADVLSRALRTKVRFEELSVDAWCADKIPALVELVQYLVKEQALAVPFHPEHISQILGGGEDPTSLEVWAKEHRAVF</sequence>
<evidence type="ECO:0000259" key="1">
    <source>
        <dbReference type="Pfam" id="PF05368"/>
    </source>
</evidence>
<dbReference type="AlphaFoldDB" id="A0A7S2SQP5"/>
<dbReference type="Pfam" id="PF05368">
    <property type="entry name" value="NmrA"/>
    <property type="match status" value="1"/>
</dbReference>
<name>A0A7S2SQP5_9STRA</name>
<dbReference type="EMBL" id="HBHJ01027256">
    <property type="protein sequence ID" value="CAD9707054.1"/>
    <property type="molecule type" value="Transcribed_RNA"/>
</dbReference>
<dbReference type="PANTHER" id="PTHR43162">
    <property type="match status" value="1"/>
</dbReference>
<dbReference type="InterPro" id="IPR036291">
    <property type="entry name" value="NAD(P)-bd_dom_sf"/>
</dbReference>
<proteinExistence type="predicted"/>
<dbReference type="PANTHER" id="PTHR43162:SF1">
    <property type="entry name" value="PRESTALK A DIFFERENTIATION PROTEIN A"/>
    <property type="match status" value="1"/>
</dbReference>
<dbReference type="InterPro" id="IPR051604">
    <property type="entry name" value="Ergot_Alk_Oxidoreductase"/>
</dbReference>
<gene>
    <name evidence="2" type="ORF">RMAR1173_LOCUS18045</name>
</gene>